<keyword evidence="2" id="KW-1185">Reference proteome</keyword>
<proteinExistence type="predicted"/>
<protein>
    <submittedName>
        <fullName evidence="1">Uncharacterized protein</fullName>
    </submittedName>
</protein>
<reference evidence="1 2" key="1">
    <citation type="journal article" date="2019" name="Sci. Rep.">
        <title>Orb-weaving spider Araneus ventricosus genome elucidates the spidroin gene catalogue.</title>
        <authorList>
            <person name="Kono N."/>
            <person name="Nakamura H."/>
            <person name="Ohtoshi R."/>
            <person name="Moran D.A.P."/>
            <person name="Shinohara A."/>
            <person name="Yoshida Y."/>
            <person name="Fujiwara M."/>
            <person name="Mori M."/>
            <person name="Tomita M."/>
            <person name="Arakawa K."/>
        </authorList>
    </citation>
    <scope>NUCLEOTIDE SEQUENCE [LARGE SCALE GENOMIC DNA]</scope>
</reference>
<gene>
    <name evidence="1" type="ORF">AVEN_213371_1</name>
</gene>
<comment type="caution">
    <text evidence="1">The sequence shown here is derived from an EMBL/GenBank/DDBJ whole genome shotgun (WGS) entry which is preliminary data.</text>
</comment>
<sequence>MDTNVLSPWRPLEWGTITKTREWGIYNPLPQWSHDEDDIQLSTHISTYNKKNNSLQFKRFYMKLAIHGKITPSNFGCVVPKPVVNTKIR</sequence>
<organism evidence="1 2">
    <name type="scientific">Araneus ventricosus</name>
    <name type="common">Orbweaver spider</name>
    <name type="synonym">Epeira ventricosa</name>
    <dbReference type="NCBI Taxonomy" id="182803"/>
    <lineage>
        <taxon>Eukaryota</taxon>
        <taxon>Metazoa</taxon>
        <taxon>Ecdysozoa</taxon>
        <taxon>Arthropoda</taxon>
        <taxon>Chelicerata</taxon>
        <taxon>Arachnida</taxon>
        <taxon>Araneae</taxon>
        <taxon>Araneomorphae</taxon>
        <taxon>Entelegynae</taxon>
        <taxon>Araneoidea</taxon>
        <taxon>Araneidae</taxon>
        <taxon>Araneus</taxon>
    </lineage>
</organism>
<evidence type="ECO:0000313" key="1">
    <source>
        <dbReference type="EMBL" id="GBM52479.1"/>
    </source>
</evidence>
<name>A0A4Y2GIE2_ARAVE</name>
<evidence type="ECO:0000313" key="2">
    <source>
        <dbReference type="Proteomes" id="UP000499080"/>
    </source>
</evidence>
<dbReference type="AlphaFoldDB" id="A0A4Y2GIE2"/>
<dbReference type="Proteomes" id="UP000499080">
    <property type="component" value="Unassembled WGS sequence"/>
</dbReference>
<dbReference type="EMBL" id="BGPR01099378">
    <property type="protein sequence ID" value="GBM52479.1"/>
    <property type="molecule type" value="Genomic_DNA"/>
</dbReference>
<accession>A0A4Y2GIE2</accession>